<feature type="DNA-binding region" description="HMG box" evidence="4">
    <location>
        <begin position="142"/>
        <end position="210"/>
    </location>
</feature>
<dbReference type="GO" id="GO:0000978">
    <property type="term" value="F:RNA polymerase II cis-regulatory region sequence-specific DNA binding"/>
    <property type="evidence" value="ECO:0007669"/>
    <property type="project" value="TreeGrafter"/>
</dbReference>
<dbReference type="GO" id="GO:0000122">
    <property type="term" value="P:negative regulation of transcription by RNA polymerase II"/>
    <property type="evidence" value="ECO:0007669"/>
    <property type="project" value="TreeGrafter"/>
</dbReference>
<name>A0A9P6KUD8_9PLEO</name>
<keyword evidence="1" id="KW-0805">Transcription regulation</keyword>
<feature type="domain" description="HMG box" evidence="6">
    <location>
        <begin position="142"/>
        <end position="210"/>
    </location>
</feature>
<feature type="region of interest" description="Disordered" evidence="5">
    <location>
        <begin position="508"/>
        <end position="560"/>
    </location>
</feature>
<evidence type="ECO:0000256" key="5">
    <source>
        <dbReference type="SAM" id="MobiDB-lite"/>
    </source>
</evidence>
<dbReference type="PANTHER" id="PTHR10270:SF161">
    <property type="entry name" value="SEX-DETERMINING REGION Y PROTEIN"/>
    <property type="match status" value="1"/>
</dbReference>
<keyword evidence="4" id="KW-0539">Nucleus</keyword>
<feature type="region of interest" description="Disordered" evidence="5">
    <location>
        <begin position="33"/>
        <end position="139"/>
    </location>
</feature>
<accession>A0A9P6KUD8</accession>
<proteinExistence type="predicted"/>
<feature type="compositionally biased region" description="Pro residues" evidence="5">
    <location>
        <begin position="511"/>
        <end position="524"/>
    </location>
</feature>
<feature type="compositionally biased region" description="Low complexity" evidence="5">
    <location>
        <begin position="357"/>
        <end position="371"/>
    </location>
</feature>
<dbReference type="SMART" id="SM00398">
    <property type="entry name" value="HMG"/>
    <property type="match status" value="1"/>
</dbReference>
<feature type="region of interest" description="Disordered" evidence="5">
    <location>
        <begin position="1"/>
        <end position="21"/>
    </location>
</feature>
<dbReference type="PANTHER" id="PTHR10270">
    <property type="entry name" value="SOX TRANSCRIPTION FACTOR"/>
    <property type="match status" value="1"/>
</dbReference>
<gene>
    <name evidence="7" type="ORF">PMIN01_04149</name>
</gene>
<keyword evidence="2 4" id="KW-0238">DNA-binding</keyword>
<evidence type="ECO:0000256" key="4">
    <source>
        <dbReference type="PROSITE-ProRule" id="PRU00267"/>
    </source>
</evidence>
<dbReference type="GO" id="GO:0030154">
    <property type="term" value="P:cell differentiation"/>
    <property type="evidence" value="ECO:0007669"/>
    <property type="project" value="TreeGrafter"/>
</dbReference>
<evidence type="ECO:0000256" key="2">
    <source>
        <dbReference type="ARBA" id="ARBA00023125"/>
    </source>
</evidence>
<dbReference type="OrthoDB" id="6247875at2759"/>
<dbReference type="InterPro" id="IPR050140">
    <property type="entry name" value="SRY-related_HMG-box_TF-like"/>
</dbReference>
<dbReference type="Gene3D" id="1.10.30.10">
    <property type="entry name" value="High mobility group box domain"/>
    <property type="match status" value="1"/>
</dbReference>
<feature type="region of interest" description="Disordered" evidence="5">
    <location>
        <begin position="238"/>
        <end position="371"/>
    </location>
</feature>
<feature type="compositionally biased region" description="Polar residues" evidence="5">
    <location>
        <begin position="33"/>
        <end position="43"/>
    </location>
</feature>
<dbReference type="SUPFAM" id="SSF47095">
    <property type="entry name" value="HMG-box"/>
    <property type="match status" value="1"/>
</dbReference>
<dbReference type="EMBL" id="WJXW01000003">
    <property type="protein sequence ID" value="KAF9738866.1"/>
    <property type="molecule type" value="Genomic_DNA"/>
</dbReference>
<dbReference type="PROSITE" id="PS50118">
    <property type="entry name" value="HMG_BOX_2"/>
    <property type="match status" value="1"/>
</dbReference>
<evidence type="ECO:0000256" key="3">
    <source>
        <dbReference type="ARBA" id="ARBA00023163"/>
    </source>
</evidence>
<keyword evidence="3" id="KW-0804">Transcription</keyword>
<evidence type="ECO:0000256" key="1">
    <source>
        <dbReference type="ARBA" id="ARBA00023015"/>
    </source>
</evidence>
<dbReference type="FunFam" id="1.10.30.10:FF:000041">
    <property type="entry name" value="HMG box family protein"/>
    <property type="match status" value="1"/>
</dbReference>
<feature type="compositionally biased region" description="Polar residues" evidence="5">
    <location>
        <begin position="295"/>
        <end position="306"/>
    </location>
</feature>
<evidence type="ECO:0000313" key="7">
    <source>
        <dbReference type="EMBL" id="KAF9738866.1"/>
    </source>
</evidence>
<reference evidence="7" key="1">
    <citation type="journal article" date="2020" name="Mol. Plant Microbe Interact.">
        <title>Genome Sequence of the Biocontrol Agent Coniothyrium minitans strain Conio (IMI 134523).</title>
        <authorList>
            <person name="Patel D."/>
            <person name="Shittu T.A."/>
            <person name="Baroncelli R."/>
            <person name="Muthumeenakshi S."/>
            <person name="Osborne T.H."/>
            <person name="Janganan T.K."/>
            <person name="Sreenivasaprasad S."/>
        </authorList>
    </citation>
    <scope>NUCLEOTIDE SEQUENCE</scope>
    <source>
        <strain evidence="7">Conio</strain>
    </source>
</reference>
<keyword evidence="8" id="KW-1185">Reference proteome</keyword>
<dbReference type="AlphaFoldDB" id="A0A9P6KUD8"/>
<dbReference type="GO" id="GO:0001228">
    <property type="term" value="F:DNA-binding transcription activator activity, RNA polymerase II-specific"/>
    <property type="evidence" value="ECO:0007669"/>
    <property type="project" value="TreeGrafter"/>
</dbReference>
<dbReference type="Pfam" id="PF00505">
    <property type="entry name" value="HMG_box"/>
    <property type="match status" value="1"/>
</dbReference>
<dbReference type="Proteomes" id="UP000756921">
    <property type="component" value="Unassembled WGS sequence"/>
</dbReference>
<dbReference type="CDD" id="cd01389">
    <property type="entry name" value="HMG-box_ROX1-like"/>
    <property type="match status" value="1"/>
</dbReference>
<sequence>MLAGRVLPPIHPRPSSPPLATFYNIPRRYARSNMQAIESTPSHTPMDDDVKPVRSLRTTNKSYERRSAPTSDPAQKADVELPSPALSNASLARGSKRSATSQDHVNGVDSGELSDPEHSRGTGSASSSPREHVCLCQPEPKIPRPRNVFILYRQHHQHAIAAANPGLPNPDISKIIGEQWKAESDSVKKVWQDLAQKEKDRHYEQYPDYRYQPRRLGKPLHPAVAHTTVDKYRCPKCGGRNIKTPSPSSPYPSRAVTPTLPHPRYSESLTPSVRLPSIMSSLSMDSPARRRGINGPSSLSNIQIPSTVREDGYGYTPNTPDSKRRRFNPYPMSSNGGRRPEGPYYLHSRRDSLPPLQMRTTPPQTATMPQMRTPRDVRRGSVDLNLIVPSDNDQSRSVEAMVMSVPYTVKIKVLGRITPPLQEPGPGSPAVPVRGGIIAVEGEDQAAVAELAAWLNDFLARDDEYAPRIAEPPKEPAGKAEVGFEEYFGLIQEWHGRSREMIKYITTPVAPASPPPSQPQPPSRSPASLSDTDKDEPMKDITTTTTTPPPPPTSPTLTPKPVLILPSYQLRASDVYASRIPIQDVYSPMDHWQWMATLWRGTVGPDLTIYIKSADKESREGGRLVEVDEVVRCMTVVKEGGGAFRDAALRRVGFEVGEWVRGLGGGKV</sequence>
<organism evidence="7 8">
    <name type="scientific">Paraphaeosphaeria minitans</name>
    <dbReference type="NCBI Taxonomy" id="565426"/>
    <lineage>
        <taxon>Eukaryota</taxon>
        <taxon>Fungi</taxon>
        <taxon>Dikarya</taxon>
        <taxon>Ascomycota</taxon>
        <taxon>Pezizomycotina</taxon>
        <taxon>Dothideomycetes</taxon>
        <taxon>Pleosporomycetidae</taxon>
        <taxon>Pleosporales</taxon>
        <taxon>Massarineae</taxon>
        <taxon>Didymosphaeriaceae</taxon>
        <taxon>Paraphaeosphaeria</taxon>
    </lineage>
</organism>
<evidence type="ECO:0000259" key="6">
    <source>
        <dbReference type="PROSITE" id="PS50118"/>
    </source>
</evidence>
<dbReference type="InterPro" id="IPR036910">
    <property type="entry name" value="HMG_box_dom_sf"/>
</dbReference>
<protein>
    <submittedName>
        <fullName evidence="7">HMG box protein</fullName>
    </submittedName>
</protein>
<dbReference type="GO" id="GO:0005634">
    <property type="term" value="C:nucleus"/>
    <property type="evidence" value="ECO:0007669"/>
    <property type="project" value="UniProtKB-UniRule"/>
</dbReference>
<evidence type="ECO:0000313" key="8">
    <source>
        <dbReference type="Proteomes" id="UP000756921"/>
    </source>
</evidence>
<comment type="caution">
    <text evidence="7">The sequence shown here is derived from an EMBL/GenBank/DDBJ whole genome shotgun (WGS) entry which is preliminary data.</text>
</comment>
<dbReference type="InterPro" id="IPR009071">
    <property type="entry name" value="HMG_box_dom"/>
</dbReference>